<evidence type="ECO:0000313" key="2">
    <source>
        <dbReference type="Proteomes" id="UP000319576"/>
    </source>
</evidence>
<name>A0A517XPZ5_9BACT</name>
<gene>
    <name evidence="1" type="ORF">ETAA1_15100</name>
</gene>
<dbReference type="EMBL" id="CP036273">
    <property type="protein sequence ID" value="QDU19580.1"/>
    <property type="molecule type" value="Genomic_DNA"/>
</dbReference>
<dbReference type="KEGG" id="uli:ETAA1_15100"/>
<sequence length="69" mass="7433">MLDITTEPTRDELNDHTVPGLPRLVCETHAHLGPEATPQQVCDAIRAQGVETTVEDVRACWPEGGKLGG</sequence>
<proteinExistence type="predicted"/>
<dbReference type="RefSeq" id="WP_145235763.1">
    <property type="nucleotide sequence ID" value="NZ_CP036273.1"/>
</dbReference>
<dbReference type="AlphaFoldDB" id="A0A517XPZ5"/>
<protein>
    <submittedName>
        <fullName evidence="1">Uncharacterized protein</fullName>
    </submittedName>
</protein>
<dbReference type="Proteomes" id="UP000319576">
    <property type="component" value="Chromosome"/>
</dbReference>
<evidence type="ECO:0000313" key="1">
    <source>
        <dbReference type="EMBL" id="QDU19580.1"/>
    </source>
</evidence>
<organism evidence="1 2">
    <name type="scientific">Urbifossiella limnaea</name>
    <dbReference type="NCBI Taxonomy" id="2528023"/>
    <lineage>
        <taxon>Bacteria</taxon>
        <taxon>Pseudomonadati</taxon>
        <taxon>Planctomycetota</taxon>
        <taxon>Planctomycetia</taxon>
        <taxon>Gemmatales</taxon>
        <taxon>Gemmataceae</taxon>
        <taxon>Urbifossiella</taxon>
    </lineage>
</organism>
<keyword evidence="2" id="KW-1185">Reference proteome</keyword>
<reference evidence="1 2" key="1">
    <citation type="submission" date="2019-02" db="EMBL/GenBank/DDBJ databases">
        <title>Deep-cultivation of Planctomycetes and their phenomic and genomic characterization uncovers novel biology.</title>
        <authorList>
            <person name="Wiegand S."/>
            <person name="Jogler M."/>
            <person name="Boedeker C."/>
            <person name="Pinto D."/>
            <person name="Vollmers J."/>
            <person name="Rivas-Marin E."/>
            <person name="Kohn T."/>
            <person name="Peeters S.H."/>
            <person name="Heuer A."/>
            <person name="Rast P."/>
            <person name="Oberbeckmann S."/>
            <person name="Bunk B."/>
            <person name="Jeske O."/>
            <person name="Meyerdierks A."/>
            <person name="Storesund J.E."/>
            <person name="Kallscheuer N."/>
            <person name="Luecker S."/>
            <person name="Lage O.M."/>
            <person name="Pohl T."/>
            <person name="Merkel B.J."/>
            <person name="Hornburger P."/>
            <person name="Mueller R.-W."/>
            <person name="Bruemmer F."/>
            <person name="Labrenz M."/>
            <person name="Spormann A.M."/>
            <person name="Op den Camp H."/>
            <person name="Overmann J."/>
            <person name="Amann R."/>
            <person name="Jetten M.S.M."/>
            <person name="Mascher T."/>
            <person name="Medema M.H."/>
            <person name="Devos D.P."/>
            <person name="Kaster A.-K."/>
            <person name="Ovreas L."/>
            <person name="Rohde M."/>
            <person name="Galperin M.Y."/>
            <person name="Jogler C."/>
        </authorList>
    </citation>
    <scope>NUCLEOTIDE SEQUENCE [LARGE SCALE GENOMIC DNA]</scope>
    <source>
        <strain evidence="1 2">ETA_A1</strain>
    </source>
</reference>
<accession>A0A517XPZ5</accession>